<reference evidence="4" key="1">
    <citation type="journal article" date="2019" name="Int. J. Syst. Evol. Microbiol.">
        <title>The Global Catalogue of Microorganisms (GCM) 10K type strain sequencing project: providing services to taxonomists for standard genome sequencing and annotation.</title>
        <authorList>
            <consortium name="The Broad Institute Genomics Platform"/>
            <consortium name="The Broad Institute Genome Sequencing Center for Infectious Disease"/>
            <person name="Wu L."/>
            <person name="Ma J."/>
        </authorList>
    </citation>
    <scope>NUCLEOTIDE SEQUENCE [LARGE SCALE GENOMIC DNA]</scope>
    <source>
        <strain evidence="4">JCM 32105</strain>
    </source>
</reference>
<dbReference type="Proteomes" id="UP001500067">
    <property type="component" value="Unassembled WGS sequence"/>
</dbReference>
<keyword evidence="2" id="KW-0732">Signal</keyword>
<feature type="region of interest" description="Disordered" evidence="1">
    <location>
        <begin position="27"/>
        <end position="46"/>
    </location>
</feature>
<feature type="signal peptide" evidence="2">
    <location>
        <begin position="1"/>
        <end position="20"/>
    </location>
</feature>
<name>A0ABP8NJ89_9BACT</name>
<evidence type="ECO:0000256" key="1">
    <source>
        <dbReference type="SAM" id="MobiDB-lite"/>
    </source>
</evidence>
<evidence type="ECO:0008006" key="5">
    <source>
        <dbReference type="Google" id="ProtNLM"/>
    </source>
</evidence>
<evidence type="ECO:0000313" key="4">
    <source>
        <dbReference type="Proteomes" id="UP001500067"/>
    </source>
</evidence>
<dbReference type="EMBL" id="BAABFA010000018">
    <property type="protein sequence ID" value="GAA4467985.1"/>
    <property type="molecule type" value="Genomic_DNA"/>
</dbReference>
<comment type="caution">
    <text evidence="3">The sequence shown here is derived from an EMBL/GenBank/DDBJ whole genome shotgun (WGS) entry which is preliminary data.</text>
</comment>
<accession>A0ABP8NJ89</accession>
<proteinExistence type="predicted"/>
<keyword evidence="4" id="KW-1185">Reference proteome</keyword>
<sequence>MKKLIATCVLLASVTAVSFAQSKVTNKPSSAQANASSGTATKTSAYPEITTDKPTSYFAKDAEKAARAAQTRYGLSEEQYKGVYEAEMYYAKQMHQASAGGAQVSNGQHLQMKMARDWGYKRVLTEEQYGKYFAAEGAQP</sequence>
<organism evidence="3 4">
    <name type="scientific">Nemorincola caseinilytica</name>
    <dbReference type="NCBI Taxonomy" id="2054315"/>
    <lineage>
        <taxon>Bacteria</taxon>
        <taxon>Pseudomonadati</taxon>
        <taxon>Bacteroidota</taxon>
        <taxon>Chitinophagia</taxon>
        <taxon>Chitinophagales</taxon>
        <taxon>Chitinophagaceae</taxon>
        <taxon>Nemorincola</taxon>
    </lineage>
</organism>
<gene>
    <name evidence="3" type="ORF">GCM10023093_24730</name>
</gene>
<feature type="compositionally biased region" description="Polar residues" evidence="1">
    <location>
        <begin position="27"/>
        <end position="44"/>
    </location>
</feature>
<dbReference type="RefSeq" id="WP_345083659.1">
    <property type="nucleotide sequence ID" value="NZ_BAABFA010000018.1"/>
</dbReference>
<feature type="chain" id="PRO_5046811045" description="Host cell surface-exposed lipoprotein" evidence="2">
    <location>
        <begin position="21"/>
        <end position="140"/>
    </location>
</feature>
<evidence type="ECO:0000256" key="2">
    <source>
        <dbReference type="SAM" id="SignalP"/>
    </source>
</evidence>
<evidence type="ECO:0000313" key="3">
    <source>
        <dbReference type="EMBL" id="GAA4467985.1"/>
    </source>
</evidence>
<protein>
    <recommendedName>
        <fullName evidence="5">Host cell surface-exposed lipoprotein</fullName>
    </recommendedName>
</protein>